<evidence type="ECO:0000256" key="1">
    <source>
        <dbReference type="ARBA" id="ARBA00004496"/>
    </source>
</evidence>
<evidence type="ECO:0000256" key="4">
    <source>
        <dbReference type="ARBA" id="ARBA00022737"/>
    </source>
</evidence>
<dbReference type="InterPro" id="IPR001763">
    <property type="entry name" value="Rhodanese-like_dom"/>
</dbReference>
<dbReference type="Gene3D" id="3.40.250.10">
    <property type="entry name" value="Rhodanese-like domain"/>
    <property type="match status" value="2"/>
</dbReference>
<dbReference type="Proteomes" id="UP000064137">
    <property type="component" value="Chromosome"/>
</dbReference>
<feature type="domain" description="Rhodanese" evidence="9">
    <location>
        <begin position="17"/>
        <end position="134"/>
    </location>
</feature>
<dbReference type="PANTHER" id="PTHR11364">
    <property type="entry name" value="THIOSULFATE SULFERTANSFERASE"/>
    <property type="match status" value="1"/>
</dbReference>
<evidence type="ECO:0000256" key="3">
    <source>
        <dbReference type="ARBA" id="ARBA00022679"/>
    </source>
</evidence>
<feature type="domain" description="Rhodanese" evidence="9">
    <location>
        <begin position="165"/>
        <end position="279"/>
    </location>
</feature>
<keyword evidence="4" id="KW-0677">Repeat</keyword>
<dbReference type="EC" id="2.8.1.2" evidence="6"/>
<dbReference type="SUPFAM" id="SSF52821">
    <property type="entry name" value="Rhodanese/Cell cycle control phosphatase"/>
    <property type="match status" value="2"/>
</dbReference>
<dbReference type="CDD" id="cd01449">
    <property type="entry name" value="TST_Repeat_2"/>
    <property type="match status" value="1"/>
</dbReference>
<evidence type="ECO:0000256" key="5">
    <source>
        <dbReference type="ARBA" id="ARBA00051793"/>
    </source>
</evidence>
<dbReference type="GO" id="GO:0005737">
    <property type="term" value="C:cytoplasm"/>
    <property type="evidence" value="ECO:0007669"/>
    <property type="project" value="UniProtKB-SubCell"/>
</dbReference>
<dbReference type="Pfam" id="PF00581">
    <property type="entry name" value="Rhodanese"/>
    <property type="match status" value="2"/>
</dbReference>
<dbReference type="FunFam" id="3.40.250.10:FF:000001">
    <property type="entry name" value="Sulfurtransferase"/>
    <property type="match status" value="1"/>
</dbReference>
<comment type="catalytic activity">
    <reaction evidence="5">
        <text>2-oxo-3-sulfanylpropanoate + [thioredoxin]-dithiol = [thioredoxin]-disulfide + hydrogen sulfide + pyruvate + H(+)</text>
        <dbReference type="Rhea" id="RHEA:21740"/>
        <dbReference type="Rhea" id="RHEA-COMP:10698"/>
        <dbReference type="Rhea" id="RHEA-COMP:10700"/>
        <dbReference type="ChEBI" id="CHEBI:15361"/>
        <dbReference type="ChEBI" id="CHEBI:15378"/>
        <dbReference type="ChEBI" id="CHEBI:29919"/>
        <dbReference type="ChEBI" id="CHEBI:29950"/>
        <dbReference type="ChEBI" id="CHEBI:50058"/>
        <dbReference type="ChEBI" id="CHEBI:57678"/>
        <dbReference type="EC" id="2.8.1.2"/>
    </reaction>
    <physiologicalReaction direction="left-to-right" evidence="5">
        <dbReference type="Rhea" id="RHEA:21741"/>
    </physiologicalReaction>
</comment>
<dbReference type="GO" id="GO:0016784">
    <property type="term" value="F:3-mercaptopyruvate sulfurtransferase activity"/>
    <property type="evidence" value="ECO:0007669"/>
    <property type="project" value="UniProtKB-EC"/>
</dbReference>
<accession>A0A0U4XT94</accession>
<dbReference type="GO" id="GO:0004792">
    <property type="term" value="F:thiosulfate-cyanide sulfurtransferase activity"/>
    <property type="evidence" value="ECO:0007669"/>
    <property type="project" value="InterPro"/>
</dbReference>
<name>A0A0U4XT94_9PSED</name>
<dbReference type="EMBL" id="CP013987">
    <property type="protein sequence ID" value="ALZ84553.1"/>
    <property type="molecule type" value="Genomic_DNA"/>
</dbReference>
<reference evidence="10 11" key="1">
    <citation type="submission" date="2016-01" db="EMBL/GenBank/DDBJ databases">
        <title>Annotation of Pseudomonas oryzihabitans USDA-ARS-USMARC-56511.</title>
        <authorList>
            <person name="Harhay G.P."/>
            <person name="Harhay D.M."/>
            <person name="Smith T.P.L."/>
            <person name="Bono J.L."/>
            <person name="Heaton M.P."/>
            <person name="Clawson M.L."/>
            <person name="Chitko-Mckown C.G."/>
            <person name="Capik S.F."/>
            <person name="DeDonder K.D."/>
            <person name="Apley M.D."/>
            <person name="Lubbers B.V."/>
            <person name="White B.J."/>
            <person name="Larson R.L."/>
        </authorList>
    </citation>
    <scope>NUCLEOTIDE SEQUENCE [LARGE SCALE GENOMIC DNA]</scope>
    <source>
        <strain evidence="10 11">USDA-ARS-USMARC-56511</strain>
    </source>
</reference>
<dbReference type="RefSeq" id="WP_059314744.1">
    <property type="nucleotide sequence ID" value="NZ_CP013987.1"/>
</dbReference>
<dbReference type="PANTHER" id="PTHR11364:SF27">
    <property type="entry name" value="SULFURTRANSFERASE"/>
    <property type="match status" value="1"/>
</dbReference>
<protein>
    <recommendedName>
        <fullName evidence="7">3-mercaptopyruvate sulfurtransferase</fullName>
        <ecNumber evidence="6">2.8.1.2</ecNumber>
    </recommendedName>
    <alternativeName>
        <fullName evidence="8">Rhodanese-like protein</fullName>
    </alternativeName>
</protein>
<keyword evidence="3 10" id="KW-0808">Transferase</keyword>
<organism evidence="10 11">
    <name type="scientific">Pseudomonas oryzihabitans</name>
    <dbReference type="NCBI Taxonomy" id="47885"/>
    <lineage>
        <taxon>Bacteria</taxon>
        <taxon>Pseudomonadati</taxon>
        <taxon>Pseudomonadota</taxon>
        <taxon>Gammaproteobacteria</taxon>
        <taxon>Pseudomonadales</taxon>
        <taxon>Pseudomonadaceae</taxon>
        <taxon>Pseudomonas</taxon>
    </lineage>
</organism>
<evidence type="ECO:0000256" key="7">
    <source>
        <dbReference type="ARBA" id="ARBA00070833"/>
    </source>
</evidence>
<keyword evidence="2" id="KW-0963">Cytoplasm</keyword>
<gene>
    <name evidence="10" type="primary">sseA</name>
    <name evidence="10" type="ORF">APT59_10225</name>
</gene>
<dbReference type="CDD" id="cd01448">
    <property type="entry name" value="TST_Repeat_1"/>
    <property type="match status" value="1"/>
</dbReference>
<keyword evidence="10" id="KW-0670">Pyruvate</keyword>
<evidence type="ECO:0000256" key="6">
    <source>
        <dbReference type="ARBA" id="ARBA00066832"/>
    </source>
</evidence>
<dbReference type="FunFam" id="3.40.250.10:FF:000015">
    <property type="entry name" value="Sulfurtransferase"/>
    <property type="match status" value="1"/>
</dbReference>
<dbReference type="InterPro" id="IPR001307">
    <property type="entry name" value="Thiosulphate_STrfase_CS"/>
</dbReference>
<dbReference type="NCBIfam" id="NF008557">
    <property type="entry name" value="PRK11493.1"/>
    <property type="match status" value="1"/>
</dbReference>
<evidence type="ECO:0000313" key="11">
    <source>
        <dbReference type="Proteomes" id="UP000064137"/>
    </source>
</evidence>
<evidence type="ECO:0000256" key="2">
    <source>
        <dbReference type="ARBA" id="ARBA00022490"/>
    </source>
</evidence>
<dbReference type="PROSITE" id="PS50206">
    <property type="entry name" value="RHODANESE_3"/>
    <property type="match status" value="2"/>
</dbReference>
<evidence type="ECO:0000259" key="9">
    <source>
        <dbReference type="PROSITE" id="PS50206"/>
    </source>
</evidence>
<proteinExistence type="predicted"/>
<dbReference type="InterPro" id="IPR036873">
    <property type="entry name" value="Rhodanese-like_dom_sf"/>
</dbReference>
<dbReference type="PROSITE" id="PS00380">
    <property type="entry name" value="RHODANESE_1"/>
    <property type="match status" value="1"/>
</dbReference>
<comment type="subcellular location">
    <subcellularLocation>
        <location evidence="1">Cytoplasm</location>
    </subcellularLocation>
</comment>
<dbReference type="InterPro" id="IPR045078">
    <property type="entry name" value="TST/MPST-like"/>
</dbReference>
<dbReference type="KEGG" id="por:APT59_10225"/>
<dbReference type="SMART" id="SM00450">
    <property type="entry name" value="RHOD"/>
    <property type="match status" value="2"/>
</dbReference>
<dbReference type="AlphaFoldDB" id="A0A0U4XT94"/>
<evidence type="ECO:0000313" key="10">
    <source>
        <dbReference type="EMBL" id="ALZ84553.1"/>
    </source>
</evidence>
<dbReference type="OrthoDB" id="9781034at2"/>
<evidence type="ECO:0000256" key="8">
    <source>
        <dbReference type="ARBA" id="ARBA00078354"/>
    </source>
</evidence>
<sequence>MIASPLVTAAWLQDQLGRTDLMILDASLYLPNEPQVADETYRQQHIPGALRFDIEHFSDPDTPLPHMVPSAGRFARLAGELGVTPTTSVVIYDQKGLFSAARAWWLFRLFGHDQVAVLDGGLPLWRDQGLPLEAGVNQPVPQPPYPTILNNRLLCGLGDVQTALSVGQTQVLDARGAKRFTGEIPEPRPGVASGHMPGSQSLPYDSLLAEDGTLLPPQELRQRFHALGVDGLHPVITSCGSGVTAAVLLLALNVAGLPDGRLYDGSWSEWGQHPATIKVLGSA</sequence>